<sequence>MYAARANLRPLVTEGVQSGGALMTTTEVENFPGHPGGIRGPEQMDPIRKQAENVGAEFITDDVTRVDLTGALARPSAGVGHGTCKPGPRISLAGVAARVQTATTGDSRADAYLDVPDRALADHVLSHAEVAALVEVARTWGLSGGRVHLLHQ</sequence>
<dbReference type="PANTHER" id="PTHR48105">
    <property type="entry name" value="THIOREDOXIN REDUCTASE 1-RELATED-RELATED"/>
    <property type="match status" value="1"/>
</dbReference>
<dbReference type="Proteomes" id="UP000198797">
    <property type="component" value="Unassembled WGS sequence"/>
</dbReference>
<dbReference type="Gene3D" id="3.50.50.60">
    <property type="entry name" value="FAD/NAD(P)-binding domain"/>
    <property type="match status" value="1"/>
</dbReference>
<dbReference type="GO" id="GO:0016491">
    <property type="term" value="F:oxidoreductase activity"/>
    <property type="evidence" value="ECO:0007669"/>
    <property type="project" value="UniProtKB-KW"/>
</dbReference>
<evidence type="ECO:0000313" key="4">
    <source>
        <dbReference type="Proteomes" id="UP000198797"/>
    </source>
</evidence>
<accession>A0A1C5AVB5</accession>
<dbReference type="InterPro" id="IPR036188">
    <property type="entry name" value="FAD/NAD-bd_sf"/>
</dbReference>
<protein>
    <recommendedName>
        <fullName evidence="5">Pyridine nucleotide-disulphide oxidoreductase</fullName>
    </recommendedName>
</protein>
<dbReference type="SUPFAM" id="SSF51905">
    <property type="entry name" value="FAD/NAD(P)-binding domain"/>
    <property type="match status" value="1"/>
</dbReference>
<keyword evidence="2" id="KW-0560">Oxidoreductase</keyword>
<keyword evidence="1" id="KW-0285">Flavoprotein</keyword>
<name>A0A1C5AVB5_9ACTN</name>
<dbReference type="InterPro" id="IPR050097">
    <property type="entry name" value="Ferredoxin-NADP_redctase_2"/>
</dbReference>
<keyword evidence="4" id="KW-1185">Reference proteome</keyword>
<gene>
    <name evidence="3" type="ORF">GA0070216_13228</name>
</gene>
<proteinExistence type="predicted"/>
<organism evidence="3 4">
    <name type="scientific">Micromonospora matsumotoense</name>
    <dbReference type="NCBI Taxonomy" id="121616"/>
    <lineage>
        <taxon>Bacteria</taxon>
        <taxon>Bacillati</taxon>
        <taxon>Actinomycetota</taxon>
        <taxon>Actinomycetes</taxon>
        <taxon>Micromonosporales</taxon>
        <taxon>Micromonosporaceae</taxon>
        <taxon>Micromonospora</taxon>
    </lineage>
</organism>
<evidence type="ECO:0000256" key="2">
    <source>
        <dbReference type="ARBA" id="ARBA00023002"/>
    </source>
</evidence>
<evidence type="ECO:0008006" key="5">
    <source>
        <dbReference type="Google" id="ProtNLM"/>
    </source>
</evidence>
<dbReference type="AlphaFoldDB" id="A0A1C5AVB5"/>
<dbReference type="EMBL" id="FMCU01000032">
    <property type="protein sequence ID" value="SCF49162.1"/>
    <property type="molecule type" value="Genomic_DNA"/>
</dbReference>
<evidence type="ECO:0000313" key="3">
    <source>
        <dbReference type="EMBL" id="SCF49162.1"/>
    </source>
</evidence>
<dbReference type="PRINTS" id="PR00469">
    <property type="entry name" value="PNDRDTASEII"/>
</dbReference>
<evidence type="ECO:0000256" key="1">
    <source>
        <dbReference type="ARBA" id="ARBA00022630"/>
    </source>
</evidence>
<reference evidence="4" key="1">
    <citation type="submission" date="2016-06" db="EMBL/GenBank/DDBJ databases">
        <authorList>
            <person name="Varghese N."/>
            <person name="Submissions Spin"/>
        </authorList>
    </citation>
    <scope>NUCLEOTIDE SEQUENCE [LARGE SCALE GENOMIC DNA]</scope>
    <source>
        <strain evidence="4">DSM 44100</strain>
    </source>
</reference>
<dbReference type="STRING" id="121616.GA0070216_13228"/>